<dbReference type="InterPro" id="IPR006096">
    <property type="entry name" value="Glu/Leu/Phe/Val/Trp_DH_C"/>
</dbReference>
<sequence>MNKDQIRELEEYRIENGTIVGFPGAKPYEGENLIFRQAKIIAEAANGPTTPAADKILIDRNILVIPDLYINAGGVTVSFFEWLNNLNHVSYGRLTFKYERESNYHLLESVQESLERRFGRVGGRIPVTPSEAFQKRISGASEKDIFALIARANAWDDVTKAVALASCLRGRARSVLKSLEDAETFGYADLKSKLEMRFGEVVSAQGYYLRFTNRRQKVGEEFATLGADLERLARQAYPDCTVAARDKIACSQFVAALTDGQKEGEDFPTFGAELERLSRLAYPECSGEARDKIACSQFVAALSDSHVKRTLQLEGVTSLRLVIERAKTIEIIDENSFGKRKWENSERGSATAGEVRKRREESEKGNGEFRRNRRKTEATDKKDIECWQCGSKGHFRSECPALDKEKN</sequence>
<organism evidence="5 6">
    <name type="scientific">Ooceraea biroi</name>
    <name type="common">Clonal raider ant</name>
    <name type="synonym">Cerapachys biroi</name>
    <dbReference type="NCBI Taxonomy" id="2015173"/>
    <lineage>
        <taxon>Eukaryota</taxon>
        <taxon>Metazoa</taxon>
        <taxon>Ecdysozoa</taxon>
        <taxon>Arthropoda</taxon>
        <taxon>Hexapoda</taxon>
        <taxon>Insecta</taxon>
        <taxon>Pterygota</taxon>
        <taxon>Neoptera</taxon>
        <taxon>Endopterygota</taxon>
        <taxon>Hymenoptera</taxon>
        <taxon>Apocrita</taxon>
        <taxon>Aculeata</taxon>
        <taxon>Formicoidea</taxon>
        <taxon>Formicidae</taxon>
        <taxon>Dorylinae</taxon>
        <taxon>Ooceraea</taxon>
    </lineage>
</organism>
<evidence type="ECO:0000313" key="5">
    <source>
        <dbReference type="EMBL" id="RLU15777.1"/>
    </source>
</evidence>
<protein>
    <recommendedName>
        <fullName evidence="4">CCHC-type domain-containing protein</fullName>
    </recommendedName>
</protein>
<dbReference type="Proteomes" id="UP000279307">
    <property type="component" value="Chromosome 12"/>
</dbReference>
<dbReference type="SUPFAM" id="SSF57756">
    <property type="entry name" value="Retrovirus zinc finger-like domains"/>
    <property type="match status" value="1"/>
</dbReference>
<comment type="caution">
    <text evidence="5">The sequence shown here is derived from an EMBL/GenBank/DDBJ whole genome shotgun (WGS) entry which is preliminary data.</text>
</comment>
<dbReference type="SMART" id="SM00839">
    <property type="entry name" value="ELFV_dehydrog"/>
    <property type="match status" value="1"/>
</dbReference>
<proteinExistence type="predicted"/>
<dbReference type="GO" id="GO:0003676">
    <property type="term" value="F:nucleic acid binding"/>
    <property type="evidence" value="ECO:0007669"/>
    <property type="project" value="InterPro"/>
</dbReference>
<dbReference type="InterPro" id="IPR036291">
    <property type="entry name" value="NAD(P)-bd_dom_sf"/>
</dbReference>
<dbReference type="GO" id="GO:0004352">
    <property type="term" value="F:glutamate dehydrogenase (NAD+) activity"/>
    <property type="evidence" value="ECO:0007669"/>
    <property type="project" value="TreeGrafter"/>
</dbReference>
<gene>
    <name evidence="5" type="ORF">DMN91_011533</name>
</gene>
<dbReference type="PANTHER" id="PTHR11606">
    <property type="entry name" value="GLUTAMATE DEHYDROGENASE"/>
    <property type="match status" value="1"/>
</dbReference>
<dbReference type="Gene3D" id="3.40.50.720">
    <property type="entry name" value="NAD(P)-binding Rossmann-like Domain"/>
    <property type="match status" value="1"/>
</dbReference>
<dbReference type="PANTHER" id="PTHR11606:SF13">
    <property type="entry name" value="GLUTAMATE DEHYDROGENASE 1, MITOCHONDRIAL"/>
    <property type="match status" value="1"/>
</dbReference>
<evidence type="ECO:0000256" key="1">
    <source>
        <dbReference type="ARBA" id="ARBA00023002"/>
    </source>
</evidence>
<dbReference type="GO" id="GO:0005739">
    <property type="term" value="C:mitochondrion"/>
    <property type="evidence" value="ECO:0007669"/>
    <property type="project" value="TreeGrafter"/>
</dbReference>
<keyword evidence="2" id="KW-0479">Metal-binding</keyword>
<dbReference type="GO" id="GO:0006538">
    <property type="term" value="P:L-glutamate catabolic process"/>
    <property type="evidence" value="ECO:0007669"/>
    <property type="project" value="TreeGrafter"/>
</dbReference>
<name>A0A3L8D5K8_OOCBI</name>
<keyword evidence="1" id="KW-0560">Oxidoreductase</keyword>
<dbReference type="SMART" id="SM00343">
    <property type="entry name" value="ZnF_C2HC"/>
    <property type="match status" value="1"/>
</dbReference>
<dbReference type="Pfam" id="PF00208">
    <property type="entry name" value="ELFV_dehydrog"/>
    <property type="match status" value="1"/>
</dbReference>
<dbReference type="Pfam" id="PF00098">
    <property type="entry name" value="zf-CCHC"/>
    <property type="match status" value="1"/>
</dbReference>
<evidence type="ECO:0000259" key="4">
    <source>
        <dbReference type="PROSITE" id="PS50158"/>
    </source>
</evidence>
<keyword evidence="2" id="KW-0862">Zinc</keyword>
<keyword evidence="2" id="KW-0863">Zinc-finger</keyword>
<dbReference type="AlphaFoldDB" id="A0A3L8D5K8"/>
<evidence type="ECO:0000313" key="6">
    <source>
        <dbReference type="Proteomes" id="UP000279307"/>
    </source>
</evidence>
<dbReference type="SUPFAM" id="SSF51735">
    <property type="entry name" value="NAD(P)-binding Rossmann-fold domains"/>
    <property type="match status" value="1"/>
</dbReference>
<feature type="region of interest" description="Disordered" evidence="3">
    <location>
        <begin position="340"/>
        <end position="381"/>
    </location>
</feature>
<feature type="compositionally biased region" description="Basic and acidic residues" evidence="3">
    <location>
        <begin position="354"/>
        <end position="381"/>
    </location>
</feature>
<feature type="domain" description="CCHC-type" evidence="4">
    <location>
        <begin position="386"/>
        <end position="400"/>
    </location>
</feature>
<dbReference type="PROSITE" id="PS50158">
    <property type="entry name" value="ZF_CCHC"/>
    <property type="match status" value="1"/>
</dbReference>
<evidence type="ECO:0000256" key="2">
    <source>
        <dbReference type="PROSITE-ProRule" id="PRU00047"/>
    </source>
</evidence>
<dbReference type="OrthoDB" id="6718861at2759"/>
<dbReference type="InterPro" id="IPR036875">
    <property type="entry name" value="Znf_CCHC_sf"/>
</dbReference>
<evidence type="ECO:0000256" key="3">
    <source>
        <dbReference type="SAM" id="MobiDB-lite"/>
    </source>
</evidence>
<accession>A0A3L8D5K8</accession>
<dbReference type="GO" id="GO:0008270">
    <property type="term" value="F:zinc ion binding"/>
    <property type="evidence" value="ECO:0007669"/>
    <property type="project" value="UniProtKB-KW"/>
</dbReference>
<reference evidence="5 6" key="1">
    <citation type="journal article" date="2018" name="Genome Res.">
        <title>The genomic architecture and molecular evolution of ant odorant receptors.</title>
        <authorList>
            <person name="McKenzie S.K."/>
            <person name="Kronauer D.J.C."/>
        </authorList>
    </citation>
    <scope>NUCLEOTIDE SEQUENCE [LARGE SCALE GENOMIC DNA]</scope>
    <source>
        <strain evidence="5">Clonal line C1</strain>
    </source>
</reference>
<dbReference type="InterPro" id="IPR001878">
    <property type="entry name" value="Znf_CCHC"/>
</dbReference>
<dbReference type="EMBL" id="QOIP01000012">
    <property type="protein sequence ID" value="RLU15777.1"/>
    <property type="molecule type" value="Genomic_DNA"/>
</dbReference>